<evidence type="ECO:0000313" key="7">
    <source>
        <dbReference type="Proteomes" id="UP000463857"/>
    </source>
</evidence>
<feature type="domain" description="HTH lacI-type" evidence="5">
    <location>
        <begin position="1"/>
        <end position="53"/>
    </location>
</feature>
<dbReference type="Gene3D" id="3.40.50.2300">
    <property type="match status" value="2"/>
</dbReference>
<dbReference type="InterPro" id="IPR000843">
    <property type="entry name" value="HTH_LacI"/>
</dbReference>
<dbReference type="Gene3D" id="1.10.260.40">
    <property type="entry name" value="lambda repressor-like DNA-binding domains"/>
    <property type="match status" value="1"/>
</dbReference>
<dbReference type="Pfam" id="PF00356">
    <property type="entry name" value="LacI"/>
    <property type="match status" value="1"/>
</dbReference>
<dbReference type="CDD" id="cd01392">
    <property type="entry name" value="HTH_LacI"/>
    <property type="match status" value="1"/>
</dbReference>
<dbReference type="EMBL" id="CP047156">
    <property type="protein sequence ID" value="QHC02265.1"/>
    <property type="molecule type" value="Genomic_DNA"/>
</dbReference>
<keyword evidence="7" id="KW-1185">Reference proteome</keyword>
<dbReference type="PANTHER" id="PTHR30146:SF148">
    <property type="entry name" value="HTH-TYPE TRANSCRIPTIONAL REPRESSOR PURR-RELATED"/>
    <property type="match status" value="1"/>
</dbReference>
<dbReference type="InterPro" id="IPR046335">
    <property type="entry name" value="LacI/GalR-like_sensor"/>
</dbReference>
<dbReference type="SUPFAM" id="SSF47413">
    <property type="entry name" value="lambda repressor-like DNA-binding domains"/>
    <property type="match status" value="1"/>
</dbReference>
<evidence type="ECO:0000313" key="6">
    <source>
        <dbReference type="EMBL" id="QHC02265.1"/>
    </source>
</evidence>
<dbReference type="KEGG" id="eke:EK0264_04040"/>
<accession>A0A7L4YSQ6</accession>
<dbReference type="OrthoDB" id="59108at2"/>
<keyword evidence="2" id="KW-0805">Transcription regulation</keyword>
<reference evidence="6 7" key="1">
    <citation type="journal article" date="2018" name="Int. J. Syst. Evol. Microbiol.">
        <title>Epidermidibacterium keratini gen. nov., sp. nov., a member of the family Sporichthyaceae, isolated from keratin epidermis.</title>
        <authorList>
            <person name="Lee D.G."/>
            <person name="Trujillo M.E."/>
            <person name="Kang S."/>
            <person name="Nam J.J."/>
            <person name="Kim Y.J."/>
        </authorList>
    </citation>
    <scope>NUCLEOTIDE SEQUENCE [LARGE SCALE GENOMIC DNA]</scope>
    <source>
        <strain evidence="6 7">EPI-7</strain>
    </source>
</reference>
<dbReference type="CDD" id="cd06267">
    <property type="entry name" value="PBP1_LacI_sugar_binding-like"/>
    <property type="match status" value="1"/>
</dbReference>
<dbReference type="PROSITE" id="PS50932">
    <property type="entry name" value="HTH_LACI_2"/>
    <property type="match status" value="1"/>
</dbReference>
<evidence type="ECO:0000259" key="5">
    <source>
        <dbReference type="PROSITE" id="PS50932"/>
    </source>
</evidence>
<evidence type="ECO:0000256" key="1">
    <source>
        <dbReference type="ARBA" id="ARBA00022491"/>
    </source>
</evidence>
<dbReference type="GO" id="GO:0000976">
    <property type="term" value="F:transcription cis-regulatory region binding"/>
    <property type="evidence" value="ECO:0007669"/>
    <property type="project" value="TreeGrafter"/>
</dbReference>
<dbReference type="InterPro" id="IPR028082">
    <property type="entry name" value="Peripla_BP_I"/>
</dbReference>
<dbReference type="InterPro" id="IPR010982">
    <property type="entry name" value="Lambda_DNA-bd_dom_sf"/>
</dbReference>
<dbReference type="PANTHER" id="PTHR30146">
    <property type="entry name" value="LACI-RELATED TRANSCRIPTIONAL REPRESSOR"/>
    <property type="match status" value="1"/>
</dbReference>
<gene>
    <name evidence="6" type="ORF">EK0264_04040</name>
</gene>
<dbReference type="SMART" id="SM00354">
    <property type="entry name" value="HTH_LACI"/>
    <property type="match status" value="1"/>
</dbReference>
<name>A0A7L4YSQ6_9ACTN</name>
<dbReference type="Proteomes" id="UP000463857">
    <property type="component" value="Chromosome"/>
</dbReference>
<dbReference type="GO" id="GO:0003700">
    <property type="term" value="F:DNA-binding transcription factor activity"/>
    <property type="evidence" value="ECO:0007669"/>
    <property type="project" value="TreeGrafter"/>
</dbReference>
<organism evidence="6 7">
    <name type="scientific">Epidermidibacterium keratini</name>
    <dbReference type="NCBI Taxonomy" id="1891644"/>
    <lineage>
        <taxon>Bacteria</taxon>
        <taxon>Bacillati</taxon>
        <taxon>Actinomycetota</taxon>
        <taxon>Actinomycetes</taxon>
        <taxon>Sporichthyales</taxon>
        <taxon>Sporichthyaceae</taxon>
        <taxon>Epidermidibacterium</taxon>
    </lineage>
</organism>
<sequence>MVDVASRAGVSKSLVSLALRGDPGVGAATRERIVQVAEEIGYRPHVLARALRERRTRRVGVILASLDNPYHTEVAAAVEDAAEKAQLSVLLAHGKRTSGQMEERINALLDLNLDGIVVVSSWAPPEMLQAAARRAPVVMIGRSTEAVDGIDSVNNDDEAGAALAVDHLAAAGHSKILHVNSSPRPAGLARRQGYEAAMRAHGLEAHIRVTSRGPDGALEPDLAAALAEGYDAVFARNDVEAADVLDYAWDHDIAVPDELAVVGYDDSMLARRTRPRLTSVHQPRADMGARAVELLLERIDGRSEDYHEVHAPRLVVRESAP</sequence>
<keyword evidence="3" id="KW-0238">DNA-binding</keyword>
<evidence type="ECO:0000256" key="2">
    <source>
        <dbReference type="ARBA" id="ARBA00023015"/>
    </source>
</evidence>
<proteinExistence type="predicted"/>
<evidence type="ECO:0000256" key="3">
    <source>
        <dbReference type="ARBA" id="ARBA00023125"/>
    </source>
</evidence>
<dbReference type="SUPFAM" id="SSF53822">
    <property type="entry name" value="Periplasmic binding protein-like I"/>
    <property type="match status" value="1"/>
</dbReference>
<evidence type="ECO:0000256" key="4">
    <source>
        <dbReference type="ARBA" id="ARBA00023163"/>
    </source>
</evidence>
<keyword evidence="1" id="KW-0678">Repressor</keyword>
<dbReference type="AlphaFoldDB" id="A0A7L4YSQ6"/>
<dbReference type="InParanoid" id="A0A7L4YSQ6"/>
<protein>
    <submittedName>
        <fullName evidence="6">Substrate-binding domain-containing protein</fullName>
    </submittedName>
</protein>
<dbReference type="FunCoup" id="A0A7L4YSQ6">
    <property type="interactions" value="21"/>
</dbReference>
<keyword evidence="4" id="KW-0804">Transcription</keyword>
<dbReference type="Pfam" id="PF13377">
    <property type="entry name" value="Peripla_BP_3"/>
    <property type="match status" value="1"/>
</dbReference>